<dbReference type="EMBL" id="JAEHFX010000008">
    <property type="protein sequence ID" value="MBK0404378.1"/>
    <property type="molecule type" value="Genomic_DNA"/>
</dbReference>
<name>A0ABS1C4Y7_9BACT</name>
<keyword evidence="2" id="KW-1185">Reference proteome</keyword>
<evidence type="ECO:0000313" key="1">
    <source>
        <dbReference type="EMBL" id="MBK0404378.1"/>
    </source>
</evidence>
<gene>
    <name evidence="1" type="ORF">I5M27_15375</name>
</gene>
<reference evidence="1 2" key="1">
    <citation type="submission" date="2020-12" db="EMBL/GenBank/DDBJ databases">
        <title>Bacterial novel species Adhaeribacter sp. BT258 isolated from soil.</title>
        <authorList>
            <person name="Jung H.-Y."/>
        </authorList>
    </citation>
    <scope>NUCLEOTIDE SEQUENCE [LARGE SCALE GENOMIC DNA]</scope>
    <source>
        <strain evidence="1 2">BT258</strain>
    </source>
</reference>
<dbReference type="InterPro" id="IPR026444">
    <property type="entry name" value="Secre_tail"/>
</dbReference>
<feature type="non-terminal residue" evidence="1">
    <location>
        <position position="1"/>
    </location>
</feature>
<dbReference type="NCBIfam" id="TIGR04183">
    <property type="entry name" value="Por_Secre_tail"/>
    <property type="match status" value="1"/>
</dbReference>
<sequence length="23" mass="2487">AKGIYILKIASEGNVATRKLIVE</sequence>
<evidence type="ECO:0000313" key="2">
    <source>
        <dbReference type="Proteomes" id="UP000644147"/>
    </source>
</evidence>
<dbReference type="Proteomes" id="UP000644147">
    <property type="component" value="Unassembled WGS sequence"/>
</dbReference>
<comment type="caution">
    <text evidence="1">The sequence shown here is derived from an EMBL/GenBank/DDBJ whole genome shotgun (WGS) entry which is preliminary data.</text>
</comment>
<accession>A0ABS1C4Y7</accession>
<organism evidence="1 2">
    <name type="scientific">Adhaeribacter terrigena</name>
    <dbReference type="NCBI Taxonomy" id="2793070"/>
    <lineage>
        <taxon>Bacteria</taxon>
        <taxon>Pseudomonadati</taxon>
        <taxon>Bacteroidota</taxon>
        <taxon>Cytophagia</taxon>
        <taxon>Cytophagales</taxon>
        <taxon>Hymenobacteraceae</taxon>
        <taxon>Adhaeribacter</taxon>
    </lineage>
</organism>
<proteinExistence type="predicted"/>
<protein>
    <submittedName>
        <fullName evidence="1">T9SS type A sorting domain-containing protein</fullName>
    </submittedName>
</protein>